<organism evidence="1">
    <name type="scientific">bioreactor metagenome</name>
    <dbReference type="NCBI Taxonomy" id="1076179"/>
    <lineage>
        <taxon>unclassified sequences</taxon>
        <taxon>metagenomes</taxon>
        <taxon>ecological metagenomes</taxon>
    </lineage>
</organism>
<gene>
    <name evidence="1" type="ORF">SDC9_106275</name>
</gene>
<sequence length="188" mass="20728">MQSTGEMNRTFLLLLLIPYLMIEMAYAQDNNVVSMPVTVKIPAFSLVEFAGSDKRISFIPGKGAEQIITPSTLDKTWLNYSSIVDGNSTNVISVNLSYKNLPPEISIRLNVGEHADTGAGKLGKPVGPILLTTYPQDIIVDIGSCYTGRGVHKGHQLTYSWEWLSPYDIEQSTIENIEIAVTYTIMAK</sequence>
<evidence type="ECO:0000313" key="1">
    <source>
        <dbReference type="EMBL" id="MPM59433.1"/>
    </source>
</evidence>
<proteinExistence type="predicted"/>
<comment type="caution">
    <text evidence="1">The sequence shown here is derived from an EMBL/GenBank/DDBJ whole genome shotgun (WGS) entry which is preliminary data.</text>
</comment>
<dbReference type="EMBL" id="VSSQ01017289">
    <property type="protein sequence ID" value="MPM59433.1"/>
    <property type="molecule type" value="Genomic_DNA"/>
</dbReference>
<reference evidence="1" key="1">
    <citation type="submission" date="2019-08" db="EMBL/GenBank/DDBJ databases">
        <authorList>
            <person name="Kucharzyk K."/>
            <person name="Murdoch R.W."/>
            <person name="Higgins S."/>
            <person name="Loffler F."/>
        </authorList>
    </citation>
    <scope>NUCLEOTIDE SEQUENCE</scope>
</reference>
<accession>A0A645B8F3</accession>
<protein>
    <submittedName>
        <fullName evidence="1">Uncharacterized protein</fullName>
    </submittedName>
</protein>
<name>A0A645B8F3_9ZZZZ</name>
<dbReference type="AlphaFoldDB" id="A0A645B8F3"/>